<dbReference type="OrthoDB" id="2118873at2759"/>
<feature type="non-terminal residue" evidence="1">
    <location>
        <position position="227"/>
    </location>
</feature>
<evidence type="ECO:0000313" key="1">
    <source>
        <dbReference type="EMBL" id="ORX50295.1"/>
    </source>
</evidence>
<sequence length="227" mass="26056">MYNQEIISQSCMVDNRLVGLPLYCDFGIMYSNIDLLHKYNKEIPQTWEELYETGYEVMKGESNNDSDLIIFNGLGADDEIGTCFIYELLYSFRDSKNSTLPDFSSKESLDAFNMISKLKTLLNDYTSSDITIVNSLYSGNSLFLRYWYMPDIPFYTISRLPGKNKDVSGSIIGGYNIGISKYSPKDHQDSSIIVLKYFTSKDIQRKLSKDKKLISAIFSLYDEEEVC</sequence>
<accession>A0A1Y1VAC3</accession>
<dbReference type="SUPFAM" id="SSF53850">
    <property type="entry name" value="Periplasmic binding protein-like II"/>
    <property type="match status" value="1"/>
</dbReference>
<protein>
    <submittedName>
        <fullName evidence="1">Periplasmic binding protein-like II</fullName>
    </submittedName>
</protein>
<reference evidence="1 2" key="1">
    <citation type="submission" date="2016-08" db="EMBL/GenBank/DDBJ databases">
        <title>Genomes of anaerobic fungi encode conserved fungal cellulosomes for biomass hydrolysis.</title>
        <authorList>
            <consortium name="DOE Joint Genome Institute"/>
            <person name="Haitjema C.H."/>
            <person name="Gilmore S.P."/>
            <person name="Henske J.K."/>
            <person name="Solomon K.V."/>
            <person name="De Groot R."/>
            <person name="Kuo A."/>
            <person name="Mondo S.J."/>
            <person name="Salamov A.A."/>
            <person name="Labutti K."/>
            <person name="Zhao Z."/>
            <person name="Chiniquy J."/>
            <person name="Barry K."/>
            <person name="Brewer H.M."/>
            <person name="Purvine S.O."/>
            <person name="Wright A.T."/>
            <person name="Boxma B."/>
            <person name="Van Alen T."/>
            <person name="Hackstein J.H."/>
            <person name="Baker S.E."/>
            <person name="Grigoriev I.V."/>
            <person name="O'Malley M.A."/>
        </authorList>
    </citation>
    <scope>NUCLEOTIDE SEQUENCE [LARGE SCALE GENOMIC DNA]</scope>
    <source>
        <strain evidence="2">finn</strain>
    </source>
</reference>
<keyword evidence="2" id="KW-1185">Reference proteome</keyword>
<gene>
    <name evidence="1" type="ORF">BCR36DRAFT_259906</name>
</gene>
<dbReference type="Proteomes" id="UP000193719">
    <property type="component" value="Unassembled WGS sequence"/>
</dbReference>
<proteinExistence type="predicted"/>
<dbReference type="AlphaFoldDB" id="A0A1Y1VAC3"/>
<reference evidence="1 2" key="2">
    <citation type="submission" date="2016-08" db="EMBL/GenBank/DDBJ databases">
        <title>Pervasive Adenine N6-methylation of Active Genes in Fungi.</title>
        <authorList>
            <consortium name="DOE Joint Genome Institute"/>
            <person name="Mondo S.J."/>
            <person name="Dannebaum R.O."/>
            <person name="Kuo R.C."/>
            <person name="Labutti K."/>
            <person name="Haridas S."/>
            <person name="Kuo A."/>
            <person name="Salamov A."/>
            <person name="Ahrendt S.R."/>
            <person name="Lipzen A."/>
            <person name="Sullivan W."/>
            <person name="Andreopoulos W.B."/>
            <person name="Clum A."/>
            <person name="Lindquist E."/>
            <person name="Daum C."/>
            <person name="Ramamoorthy G.K."/>
            <person name="Gryganskyi A."/>
            <person name="Culley D."/>
            <person name="Magnuson J.K."/>
            <person name="James T.Y."/>
            <person name="O'Malley M.A."/>
            <person name="Stajich J.E."/>
            <person name="Spatafora J.W."/>
            <person name="Visel A."/>
            <person name="Grigoriev I.V."/>
        </authorList>
    </citation>
    <scope>NUCLEOTIDE SEQUENCE [LARGE SCALE GENOMIC DNA]</scope>
    <source>
        <strain evidence="2">finn</strain>
    </source>
</reference>
<organism evidence="1 2">
    <name type="scientific">Piromyces finnis</name>
    <dbReference type="NCBI Taxonomy" id="1754191"/>
    <lineage>
        <taxon>Eukaryota</taxon>
        <taxon>Fungi</taxon>
        <taxon>Fungi incertae sedis</taxon>
        <taxon>Chytridiomycota</taxon>
        <taxon>Chytridiomycota incertae sedis</taxon>
        <taxon>Neocallimastigomycetes</taxon>
        <taxon>Neocallimastigales</taxon>
        <taxon>Neocallimastigaceae</taxon>
        <taxon>Piromyces</taxon>
    </lineage>
</organism>
<comment type="caution">
    <text evidence="1">The sequence shown here is derived from an EMBL/GenBank/DDBJ whole genome shotgun (WGS) entry which is preliminary data.</text>
</comment>
<dbReference type="EMBL" id="MCFH01000021">
    <property type="protein sequence ID" value="ORX50295.1"/>
    <property type="molecule type" value="Genomic_DNA"/>
</dbReference>
<evidence type="ECO:0000313" key="2">
    <source>
        <dbReference type="Proteomes" id="UP000193719"/>
    </source>
</evidence>
<dbReference type="Gene3D" id="3.40.190.10">
    <property type="entry name" value="Periplasmic binding protein-like II"/>
    <property type="match status" value="1"/>
</dbReference>
<name>A0A1Y1VAC3_9FUNG</name>